<dbReference type="RefSeq" id="WP_092719233.1">
    <property type="nucleotide sequence ID" value="NZ_FMBK01000005.1"/>
</dbReference>
<keyword evidence="3" id="KW-0804">Transcription</keyword>
<dbReference type="Gene3D" id="1.10.10.10">
    <property type="entry name" value="Winged helix-like DNA-binding domain superfamily/Winged helix DNA-binding domain"/>
    <property type="match status" value="1"/>
</dbReference>
<dbReference type="SUPFAM" id="SSF46785">
    <property type="entry name" value="Winged helix' DNA-binding domain"/>
    <property type="match status" value="1"/>
</dbReference>
<evidence type="ECO:0000313" key="7">
    <source>
        <dbReference type="Proteomes" id="UP000243661"/>
    </source>
</evidence>
<dbReference type="PROSITE" id="PS51078">
    <property type="entry name" value="ICLR_ED"/>
    <property type="match status" value="1"/>
</dbReference>
<dbReference type="InterPro" id="IPR050707">
    <property type="entry name" value="HTH_MetabolicPath_Reg"/>
</dbReference>
<proteinExistence type="predicted"/>
<evidence type="ECO:0000259" key="4">
    <source>
        <dbReference type="PROSITE" id="PS51077"/>
    </source>
</evidence>
<dbReference type="InterPro" id="IPR014757">
    <property type="entry name" value="Tscrpt_reg_IclR_C"/>
</dbReference>
<organism evidence="6 7">
    <name type="scientific">Acinetobacter albensis</name>
    <dbReference type="NCBI Taxonomy" id="1673609"/>
    <lineage>
        <taxon>Bacteria</taxon>
        <taxon>Pseudomonadati</taxon>
        <taxon>Pseudomonadota</taxon>
        <taxon>Gammaproteobacteria</taxon>
        <taxon>Moraxellales</taxon>
        <taxon>Moraxellaceae</taxon>
        <taxon>Acinetobacter</taxon>
    </lineage>
</organism>
<dbReference type="CDD" id="cd00090">
    <property type="entry name" value="HTH_ARSR"/>
    <property type="match status" value="1"/>
</dbReference>
<dbReference type="PANTHER" id="PTHR30136">
    <property type="entry name" value="HELIX-TURN-HELIX TRANSCRIPTIONAL REGULATOR, ICLR FAMILY"/>
    <property type="match status" value="1"/>
</dbReference>
<evidence type="ECO:0000256" key="3">
    <source>
        <dbReference type="ARBA" id="ARBA00023163"/>
    </source>
</evidence>
<dbReference type="InterPro" id="IPR036390">
    <property type="entry name" value="WH_DNA-bd_sf"/>
</dbReference>
<keyword evidence="1" id="KW-0805">Transcription regulation</keyword>
<evidence type="ECO:0000256" key="1">
    <source>
        <dbReference type="ARBA" id="ARBA00023015"/>
    </source>
</evidence>
<dbReference type="FunFam" id="1.10.10.10:FF:000056">
    <property type="entry name" value="IclR family transcriptional regulator"/>
    <property type="match status" value="1"/>
</dbReference>
<dbReference type="Gene3D" id="3.30.450.40">
    <property type="match status" value="1"/>
</dbReference>
<dbReference type="GO" id="GO:0003677">
    <property type="term" value="F:DNA binding"/>
    <property type="evidence" value="ECO:0007669"/>
    <property type="project" value="UniProtKB-KW"/>
</dbReference>
<dbReference type="GO" id="GO:0045892">
    <property type="term" value="P:negative regulation of DNA-templated transcription"/>
    <property type="evidence" value="ECO:0007669"/>
    <property type="project" value="TreeGrafter"/>
</dbReference>
<feature type="domain" description="HTH iclR-type" evidence="4">
    <location>
        <begin position="10"/>
        <end position="71"/>
    </location>
</feature>
<keyword evidence="2" id="KW-0238">DNA-binding</keyword>
<gene>
    <name evidence="6" type="ORF">GA0116959_105182</name>
</gene>
<dbReference type="PANTHER" id="PTHR30136:SF8">
    <property type="entry name" value="TRANSCRIPTIONAL REGULATORY PROTEIN"/>
    <property type="match status" value="1"/>
</dbReference>
<dbReference type="InterPro" id="IPR036388">
    <property type="entry name" value="WH-like_DNA-bd_sf"/>
</dbReference>
<reference evidence="6 7" key="1">
    <citation type="submission" date="2016-08" db="EMBL/GenBank/DDBJ databases">
        <authorList>
            <person name="Seilhamer J.J."/>
        </authorList>
    </citation>
    <scope>NUCLEOTIDE SEQUENCE [LARGE SCALE GENOMIC DNA]</scope>
    <source>
        <strain evidence="6 7">ANC 4874</strain>
    </source>
</reference>
<evidence type="ECO:0000313" key="6">
    <source>
        <dbReference type="EMBL" id="SCC71761.1"/>
    </source>
</evidence>
<name>A0A1C4GVF9_9GAMM</name>
<dbReference type="SMART" id="SM00346">
    <property type="entry name" value="HTH_ICLR"/>
    <property type="match status" value="1"/>
</dbReference>
<evidence type="ECO:0000256" key="2">
    <source>
        <dbReference type="ARBA" id="ARBA00023125"/>
    </source>
</evidence>
<dbReference type="Pfam" id="PF09339">
    <property type="entry name" value="HTH_IclR"/>
    <property type="match status" value="1"/>
</dbReference>
<dbReference type="InterPro" id="IPR011991">
    <property type="entry name" value="ArsR-like_HTH"/>
</dbReference>
<dbReference type="Proteomes" id="UP000243661">
    <property type="component" value="Unassembled WGS sequence"/>
</dbReference>
<dbReference type="InterPro" id="IPR005471">
    <property type="entry name" value="Tscrpt_reg_IclR_N"/>
</dbReference>
<dbReference type="OrthoDB" id="9807558at2"/>
<feature type="domain" description="IclR-ED" evidence="5">
    <location>
        <begin position="72"/>
        <end position="246"/>
    </location>
</feature>
<dbReference type="PROSITE" id="PS51077">
    <property type="entry name" value="HTH_ICLR"/>
    <property type="match status" value="1"/>
</dbReference>
<dbReference type="EMBL" id="FMBK01000005">
    <property type="protein sequence ID" value="SCC71761.1"/>
    <property type="molecule type" value="Genomic_DNA"/>
</dbReference>
<accession>A0A1C4GVF9</accession>
<protein>
    <submittedName>
        <fullName evidence="6">Transcriptional regulator, IclR family</fullName>
    </submittedName>
</protein>
<evidence type="ECO:0000259" key="5">
    <source>
        <dbReference type="PROSITE" id="PS51078"/>
    </source>
</evidence>
<dbReference type="Pfam" id="PF01614">
    <property type="entry name" value="IclR_C"/>
    <property type="match status" value="1"/>
</dbReference>
<sequence>MKDDTNSNDVGSVITALELLNLIANSPDIGLSEVARRVNLNKSRCYRLLTTLNKAGYVEQDANTKAYRLGYQAAKIGQQSLNQSHLMKVVVQEVDRLQQTFNESFQVYINQPNFKISQIYRRGSTQVLRVMSQFGTLRSLGQGASGKVLLAYAAEDVLNAFIQAHPQEPINQSELAQIQRDGFYRSNGELTKGVIALAVPIFSRDGVLIAAISCSLPEVRKDEQVIESIVKQLAEAAGRIGISLNSNEILIN</sequence>
<dbReference type="AlphaFoldDB" id="A0A1C4GVF9"/>
<dbReference type="InterPro" id="IPR029016">
    <property type="entry name" value="GAF-like_dom_sf"/>
</dbReference>
<dbReference type="SUPFAM" id="SSF55781">
    <property type="entry name" value="GAF domain-like"/>
    <property type="match status" value="1"/>
</dbReference>
<dbReference type="GO" id="GO:0003700">
    <property type="term" value="F:DNA-binding transcription factor activity"/>
    <property type="evidence" value="ECO:0007669"/>
    <property type="project" value="TreeGrafter"/>
</dbReference>